<name>A0ABS2XYY4_POLSP</name>
<dbReference type="InterPro" id="IPR033739">
    <property type="entry name" value="M10A_MMP"/>
</dbReference>
<keyword evidence="8" id="KW-0862">Zinc</keyword>
<dbReference type="InterPro" id="IPR001818">
    <property type="entry name" value="Pept_M10_metallopeptidase"/>
</dbReference>
<keyword evidence="10" id="KW-0482">Metalloprotease</keyword>
<dbReference type="InterPro" id="IPR006026">
    <property type="entry name" value="Peptidase_Metallo"/>
</dbReference>
<accession>A0ABS2XYY4</accession>
<protein>
    <submittedName>
        <fullName evidence="14">MMP20 protein</fullName>
    </submittedName>
</protein>
<dbReference type="InterPro" id="IPR018487">
    <property type="entry name" value="Hemopexin-like_repeat"/>
</dbReference>
<dbReference type="InterPro" id="IPR000585">
    <property type="entry name" value="Hemopexin-like_dom"/>
</dbReference>
<dbReference type="PROSITE" id="PS51642">
    <property type="entry name" value="HEMOPEXIN_2"/>
    <property type="match status" value="2"/>
</dbReference>
<dbReference type="PANTHER" id="PTHR10201">
    <property type="entry name" value="MATRIX METALLOPROTEINASE"/>
    <property type="match status" value="1"/>
</dbReference>
<dbReference type="EMBL" id="JAAWVQ010090989">
    <property type="protein sequence ID" value="MBN3279575.1"/>
    <property type="molecule type" value="Genomic_DNA"/>
</dbReference>
<dbReference type="SMART" id="SM00235">
    <property type="entry name" value="ZnMc"/>
    <property type="match status" value="1"/>
</dbReference>
<evidence type="ECO:0000313" key="15">
    <source>
        <dbReference type="Proteomes" id="UP001166093"/>
    </source>
</evidence>
<feature type="non-terminal residue" evidence="14">
    <location>
        <position position="329"/>
    </location>
</feature>
<dbReference type="CDD" id="cd04278">
    <property type="entry name" value="ZnMc_MMP"/>
    <property type="match status" value="1"/>
</dbReference>
<evidence type="ECO:0000256" key="11">
    <source>
        <dbReference type="ARBA" id="ARBA00023145"/>
    </source>
</evidence>
<evidence type="ECO:0000256" key="4">
    <source>
        <dbReference type="ARBA" id="ARBA00022670"/>
    </source>
</evidence>
<evidence type="ECO:0000256" key="6">
    <source>
        <dbReference type="ARBA" id="ARBA00022737"/>
    </source>
</evidence>
<feature type="domain" description="Peptidase metallopeptidase" evidence="13">
    <location>
        <begin position="1"/>
        <end position="97"/>
    </location>
</feature>
<keyword evidence="6" id="KW-0677">Repeat</keyword>
<keyword evidence="11" id="KW-0865">Zymogen</keyword>
<keyword evidence="5" id="KW-0479">Metal-binding</keyword>
<dbReference type="SUPFAM" id="SSF55486">
    <property type="entry name" value="Metalloproteases ('zincins'), catalytic domain"/>
    <property type="match status" value="1"/>
</dbReference>
<feature type="repeat" description="Hemopexin" evidence="12">
    <location>
        <begin position="178"/>
        <end position="223"/>
    </location>
</feature>
<gene>
    <name evidence="14" type="primary">Mmp20_1</name>
    <name evidence="14" type="ORF">GTO93_0006634</name>
</gene>
<comment type="similarity">
    <text evidence="3">Belongs to the peptidase M10A family.</text>
</comment>
<evidence type="ECO:0000256" key="10">
    <source>
        <dbReference type="ARBA" id="ARBA00023049"/>
    </source>
</evidence>
<evidence type="ECO:0000256" key="2">
    <source>
        <dbReference type="ARBA" id="ARBA00001947"/>
    </source>
</evidence>
<dbReference type="SUPFAM" id="SSF50923">
    <property type="entry name" value="Hemopexin-like domain"/>
    <property type="match status" value="1"/>
</dbReference>
<evidence type="ECO:0000256" key="12">
    <source>
        <dbReference type="PROSITE-ProRule" id="PRU01011"/>
    </source>
</evidence>
<reference evidence="14" key="1">
    <citation type="journal article" date="2021" name="Cell">
        <title>Tracing the genetic footprints of vertebrate landing in non-teleost ray-finned fishes.</title>
        <authorList>
            <person name="Bi X."/>
            <person name="Wang K."/>
            <person name="Yang L."/>
            <person name="Pan H."/>
            <person name="Jiang H."/>
            <person name="Wei Q."/>
            <person name="Fang M."/>
            <person name="Yu H."/>
            <person name="Zhu C."/>
            <person name="Cai Y."/>
            <person name="He Y."/>
            <person name="Gan X."/>
            <person name="Zeng H."/>
            <person name="Yu D."/>
            <person name="Zhu Y."/>
            <person name="Jiang H."/>
            <person name="Qiu Q."/>
            <person name="Yang H."/>
            <person name="Zhang Y.E."/>
            <person name="Wang W."/>
            <person name="Zhu M."/>
            <person name="He S."/>
            <person name="Zhang G."/>
        </authorList>
    </citation>
    <scope>NUCLEOTIDE SEQUENCE</scope>
    <source>
        <strain evidence="14">Pddl_001</strain>
    </source>
</reference>
<dbReference type="Gene3D" id="3.40.390.10">
    <property type="entry name" value="Collagenase (Catalytic Domain)"/>
    <property type="match status" value="1"/>
</dbReference>
<dbReference type="InterPro" id="IPR024079">
    <property type="entry name" value="MetalloPept_cat_dom_sf"/>
</dbReference>
<evidence type="ECO:0000259" key="13">
    <source>
        <dbReference type="SMART" id="SM00235"/>
    </source>
</evidence>
<evidence type="ECO:0000256" key="3">
    <source>
        <dbReference type="ARBA" id="ARBA00010370"/>
    </source>
</evidence>
<dbReference type="Pfam" id="PF00413">
    <property type="entry name" value="Peptidase_M10"/>
    <property type="match status" value="1"/>
</dbReference>
<dbReference type="SMART" id="SM00120">
    <property type="entry name" value="HX"/>
    <property type="match status" value="3"/>
</dbReference>
<dbReference type="PIRSF" id="PIRSF001191">
    <property type="entry name" value="Peptidase_M10A_matrix"/>
    <property type="match status" value="1"/>
</dbReference>
<evidence type="ECO:0000313" key="14">
    <source>
        <dbReference type="EMBL" id="MBN3279575.1"/>
    </source>
</evidence>
<feature type="repeat" description="Hemopexin" evidence="12">
    <location>
        <begin position="225"/>
        <end position="273"/>
    </location>
</feature>
<keyword evidence="9" id="KW-0106">Calcium</keyword>
<feature type="non-terminal residue" evidence="14">
    <location>
        <position position="1"/>
    </location>
</feature>
<evidence type="ECO:0000256" key="1">
    <source>
        <dbReference type="ARBA" id="ARBA00001913"/>
    </source>
</evidence>
<comment type="cofactor">
    <cofactor evidence="2">
        <name>Zn(2+)</name>
        <dbReference type="ChEBI" id="CHEBI:29105"/>
    </cofactor>
</comment>
<keyword evidence="4" id="KW-0645">Protease</keyword>
<proteinExistence type="inferred from homology"/>
<keyword evidence="15" id="KW-1185">Reference proteome</keyword>
<sequence>HGDFVPFDGPGGTLAHAYSPGEGIGGDTHFDDDETWSAGFQGFNLYLVAAHEFGHALGLSHSRYEGSLMYPTYRKRNTAGNILSSEDVAKIQALYGPRRNLLYYFPRYDRRSLFYPWMLNSDVPQTRKEKCDPDLSFDAVTTLGQDVLLLKDRYLWIRHGQLPDIKEGLINNFMPRIYSNIDAAYSLPRRKFTYLFKGSKYWTIKGPQVKGSPKSIYNLGFSHQVKQIDAAVHRNEAGNTLFFIKDLYWSYNETARAMEEFYPRNITDDFPGISTKIDAAVEKNGKCRFCFATSDNYHLTRLLHLNKCASELALSSHSLLHFTHLDYTA</sequence>
<comment type="cofactor">
    <cofactor evidence="1">
        <name>Ca(2+)</name>
        <dbReference type="ChEBI" id="CHEBI:29108"/>
    </cofactor>
</comment>
<dbReference type="Pfam" id="PF00045">
    <property type="entry name" value="Hemopexin"/>
    <property type="match status" value="2"/>
</dbReference>
<comment type="caution">
    <text evidence="14">The sequence shown here is derived from an EMBL/GenBank/DDBJ whole genome shotgun (WGS) entry which is preliminary data.</text>
</comment>
<evidence type="ECO:0000256" key="9">
    <source>
        <dbReference type="ARBA" id="ARBA00022837"/>
    </source>
</evidence>
<dbReference type="PANTHER" id="PTHR10201:SF306">
    <property type="entry name" value="MATRILYSIN-LIKE"/>
    <property type="match status" value="1"/>
</dbReference>
<organism evidence="14 15">
    <name type="scientific">Polyodon spathula</name>
    <name type="common">North American paddlefish</name>
    <name type="synonym">Squalus spathula</name>
    <dbReference type="NCBI Taxonomy" id="7913"/>
    <lineage>
        <taxon>Eukaryota</taxon>
        <taxon>Metazoa</taxon>
        <taxon>Chordata</taxon>
        <taxon>Craniata</taxon>
        <taxon>Vertebrata</taxon>
        <taxon>Euteleostomi</taxon>
        <taxon>Actinopterygii</taxon>
        <taxon>Chondrostei</taxon>
        <taxon>Acipenseriformes</taxon>
        <taxon>Polyodontidae</taxon>
        <taxon>Polyodon</taxon>
    </lineage>
</organism>
<dbReference type="InterPro" id="IPR036375">
    <property type="entry name" value="Hemopexin-like_dom_sf"/>
</dbReference>
<dbReference type="InterPro" id="IPR021190">
    <property type="entry name" value="Pept_M10A"/>
</dbReference>
<evidence type="ECO:0000256" key="8">
    <source>
        <dbReference type="ARBA" id="ARBA00022833"/>
    </source>
</evidence>
<dbReference type="PRINTS" id="PR00138">
    <property type="entry name" value="MATRIXIN"/>
</dbReference>
<dbReference type="Gene3D" id="2.110.10.10">
    <property type="entry name" value="Hemopexin-like domain"/>
    <property type="match status" value="1"/>
</dbReference>
<keyword evidence="7" id="KW-0378">Hydrolase</keyword>
<dbReference type="Proteomes" id="UP001166093">
    <property type="component" value="Unassembled WGS sequence"/>
</dbReference>
<evidence type="ECO:0000256" key="7">
    <source>
        <dbReference type="ARBA" id="ARBA00022801"/>
    </source>
</evidence>
<evidence type="ECO:0000256" key="5">
    <source>
        <dbReference type="ARBA" id="ARBA00022723"/>
    </source>
</evidence>
<dbReference type="CDD" id="cd00094">
    <property type="entry name" value="HX"/>
    <property type="match status" value="1"/>
</dbReference>